<feature type="compositionally biased region" description="Basic residues" evidence="1">
    <location>
        <begin position="46"/>
        <end position="55"/>
    </location>
</feature>
<proteinExistence type="predicted"/>
<evidence type="ECO:0000313" key="3">
    <source>
        <dbReference type="Proteomes" id="UP000712600"/>
    </source>
</evidence>
<sequence length="65" mass="7365">MSQLSRPRSHPANCILPKEETATEAIRISSTKAKDHKEEKMQIQKHTSKGHKRAMVLKQQKGTEA</sequence>
<feature type="compositionally biased region" description="Basic and acidic residues" evidence="1">
    <location>
        <begin position="32"/>
        <end position="42"/>
    </location>
</feature>
<comment type="caution">
    <text evidence="2">The sequence shown here is derived from an EMBL/GenBank/DDBJ whole genome shotgun (WGS) entry which is preliminary data.</text>
</comment>
<evidence type="ECO:0000256" key="1">
    <source>
        <dbReference type="SAM" id="MobiDB-lite"/>
    </source>
</evidence>
<gene>
    <name evidence="2" type="ORF">F2Q69_00053132</name>
</gene>
<evidence type="ECO:0000313" key="2">
    <source>
        <dbReference type="EMBL" id="KAF3485858.1"/>
    </source>
</evidence>
<dbReference type="Proteomes" id="UP000712600">
    <property type="component" value="Unassembled WGS sequence"/>
</dbReference>
<name>A0A8S9MVA8_BRACR</name>
<dbReference type="EMBL" id="QGKX02002183">
    <property type="protein sequence ID" value="KAF3485858.1"/>
    <property type="molecule type" value="Genomic_DNA"/>
</dbReference>
<dbReference type="AlphaFoldDB" id="A0A8S9MVA8"/>
<protein>
    <submittedName>
        <fullName evidence="2">Uncharacterized protein</fullName>
    </submittedName>
</protein>
<organism evidence="2 3">
    <name type="scientific">Brassica cretica</name>
    <name type="common">Mustard</name>
    <dbReference type="NCBI Taxonomy" id="69181"/>
    <lineage>
        <taxon>Eukaryota</taxon>
        <taxon>Viridiplantae</taxon>
        <taxon>Streptophyta</taxon>
        <taxon>Embryophyta</taxon>
        <taxon>Tracheophyta</taxon>
        <taxon>Spermatophyta</taxon>
        <taxon>Magnoliopsida</taxon>
        <taxon>eudicotyledons</taxon>
        <taxon>Gunneridae</taxon>
        <taxon>Pentapetalae</taxon>
        <taxon>rosids</taxon>
        <taxon>malvids</taxon>
        <taxon>Brassicales</taxon>
        <taxon>Brassicaceae</taxon>
        <taxon>Brassiceae</taxon>
        <taxon>Brassica</taxon>
    </lineage>
</organism>
<reference evidence="2" key="1">
    <citation type="submission" date="2019-12" db="EMBL/GenBank/DDBJ databases">
        <title>Genome sequencing and annotation of Brassica cretica.</title>
        <authorList>
            <person name="Studholme D.J."/>
            <person name="Sarris P."/>
        </authorList>
    </citation>
    <scope>NUCLEOTIDE SEQUENCE</scope>
    <source>
        <strain evidence="2">PFS-109/04</strain>
        <tissue evidence="2">Leaf</tissue>
    </source>
</reference>
<feature type="region of interest" description="Disordered" evidence="1">
    <location>
        <begin position="1"/>
        <end position="65"/>
    </location>
</feature>
<accession>A0A8S9MVA8</accession>